<evidence type="ECO:0000313" key="1">
    <source>
        <dbReference type="EMBL" id="CEH16745.1"/>
    </source>
</evidence>
<organism evidence="1 2">
    <name type="scientific">Ceraceosorus bombacis</name>
    <dbReference type="NCBI Taxonomy" id="401625"/>
    <lineage>
        <taxon>Eukaryota</taxon>
        <taxon>Fungi</taxon>
        <taxon>Dikarya</taxon>
        <taxon>Basidiomycota</taxon>
        <taxon>Ustilaginomycotina</taxon>
        <taxon>Exobasidiomycetes</taxon>
        <taxon>Ceraceosorales</taxon>
        <taxon>Ceraceosoraceae</taxon>
        <taxon>Ceraceosorus</taxon>
    </lineage>
</organism>
<accession>A0A0P1BKL3</accession>
<reference evidence="1 2" key="1">
    <citation type="submission" date="2014-09" db="EMBL/GenBank/DDBJ databases">
        <authorList>
            <person name="Magalhaes I.L.F."/>
            <person name="Oliveira U."/>
            <person name="Santos F.R."/>
            <person name="Vidigal T.H.D.A."/>
            <person name="Brescovit A.D."/>
            <person name="Santos A.J."/>
        </authorList>
    </citation>
    <scope>NUCLEOTIDE SEQUENCE [LARGE SCALE GENOMIC DNA]</scope>
</reference>
<dbReference type="Proteomes" id="UP000054845">
    <property type="component" value="Unassembled WGS sequence"/>
</dbReference>
<sequence length="60" mass="6572">MTPQSNPGNLSSSHKCNIPKNAPRNIMSPACSPLYFCLVPITTHLSVQDEKETKACDARE</sequence>
<dbReference type="EMBL" id="CCYA01000391">
    <property type="protein sequence ID" value="CEH16745.1"/>
    <property type="molecule type" value="Genomic_DNA"/>
</dbReference>
<name>A0A0P1BKL3_9BASI</name>
<dbReference type="AlphaFoldDB" id="A0A0P1BKL3"/>
<proteinExistence type="predicted"/>
<keyword evidence="2" id="KW-1185">Reference proteome</keyword>
<protein>
    <submittedName>
        <fullName evidence="1">Uncharacterized protein</fullName>
    </submittedName>
</protein>
<evidence type="ECO:0000313" key="2">
    <source>
        <dbReference type="Proteomes" id="UP000054845"/>
    </source>
</evidence>